<dbReference type="PANTHER" id="PTHR11595:SF21">
    <property type="entry name" value="ELONGATION FACTOR 1-BETA"/>
    <property type="match status" value="1"/>
</dbReference>
<evidence type="ECO:0000313" key="5">
    <source>
        <dbReference type="EMBL" id="MES1918379.1"/>
    </source>
</evidence>
<evidence type="ECO:0000256" key="3">
    <source>
        <dbReference type="ARBA" id="ARBA00022917"/>
    </source>
</evidence>
<feature type="domain" description="Translation elongation factor EF1B beta/delta subunit guanine nucleotide exchange" evidence="4">
    <location>
        <begin position="34"/>
        <end position="120"/>
    </location>
</feature>
<organism evidence="5 6">
    <name type="scientific">Bonamia ostreae</name>
    <dbReference type="NCBI Taxonomy" id="126728"/>
    <lineage>
        <taxon>Eukaryota</taxon>
        <taxon>Sar</taxon>
        <taxon>Rhizaria</taxon>
        <taxon>Endomyxa</taxon>
        <taxon>Ascetosporea</taxon>
        <taxon>Haplosporida</taxon>
        <taxon>Bonamia</taxon>
    </lineage>
</organism>
<comment type="similarity">
    <text evidence="1">Belongs to the EF-1-beta/EF-1-delta family.</text>
</comment>
<dbReference type="InterPro" id="IPR036219">
    <property type="entry name" value="eEF-1beta-like_sf"/>
</dbReference>
<dbReference type="Pfam" id="PF00736">
    <property type="entry name" value="EF1_GNE"/>
    <property type="match status" value="1"/>
</dbReference>
<proteinExistence type="inferred from homology"/>
<protein>
    <recommendedName>
        <fullName evidence="4">Translation elongation factor EF1B beta/delta subunit guanine nucleotide exchange domain-containing protein</fullName>
    </recommendedName>
</protein>
<dbReference type="InterPro" id="IPR014038">
    <property type="entry name" value="EF1B_bsu/dsu_GNE"/>
</dbReference>
<dbReference type="InterPro" id="IPR014717">
    <property type="entry name" value="Transl_elong_EF1B/ribsomal_bS6"/>
</dbReference>
<comment type="caution">
    <text evidence="5">The sequence shown here is derived from an EMBL/GenBank/DDBJ whole genome shotgun (WGS) entry which is preliminary data.</text>
</comment>
<name>A0ABV2AFB4_9EUKA</name>
<keyword evidence="6" id="KW-1185">Reference proteome</keyword>
<keyword evidence="2" id="KW-0251">Elongation factor</keyword>
<dbReference type="Proteomes" id="UP001439008">
    <property type="component" value="Unassembled WGS sequence"/>
</dbReference>
<accession>A0ABV2AFB4</accession>
<dbReference type="SUPFAM" id="SSF54984">
    <property type="entry name" value="eEF-1beta-like"/>
    <property type="match status" value="1"/>
</dbReference>
<keyword evidence="3" id="KW-0648">Protein biosynthesis</keyword>
<sequence length="120" mass="13398">MTSEDDFDISEPSDSVDLESLKKKNKADTSLGTRAQVVFDVLPEEAETNPDFLEKVVKTVVMDGVEWKNFEAMDLAFGVKKLRVSSIIANNVSMDEVEEKIKTAAKDKVQLVETVSMRNI</sequence>
<reference evidence="5 6" key="1">
    <citation type="journal article" date="2024" name="BMC Biol.">
        <title>Comparative genomics of Ascetosporea gives new insight into the evolutionary basis for animal parasitism in Rhizaria.</title>
        <authorList>
            <person name="Hiltunen Thoren M."/>
            <person name="Onut-Brannstrom I."/>
            <person name="Alfjorden A."/>
            <person name="Peckova H."/>
            <person name="Swords F."/>
            <person name="Hooper C."/>
            <person name="Holzer A.S."/>
            <person name="Bass D."/>
            <person name="Burki F."/>
        </authorList>
    </citation>
    <scope>NUCLEOTIDE SEQUENCE [LARGE SCALE GENOMIC DNA]</scope>
    <source>
        <strain evidence="5">20-A016</strain>
    </source>
</reference>
<evidence type="ECO:0000256" key="1">
    <source>
        <dbReference type="ARBA" id="ARBA00007411"/>
    </source>
</evidence>
<evidence type="ECO:0000259" key="4">
    <source>
        <dbReference type="SMART" id="SM00888"/>
    </source>
</evidence>
<evidence type="ECO:0000313" key="6">
    <source>
        <dbReference type="Proteomes" id="UP001439008"/>
    </source>
</evidence>
<gene>
    <name evidence="5" type="ORF">MHBO_000349</name>
</gene>
<dbReference type="PANTHER" id="PTHR11595">
    <property type="entry name" value="EF-HAND AND COILED-COIL DOMAIN-CONTAINING FAMILY MEMBER"/>
    <property type="match status" value="1"/>
</dbReference>
<evidence type="ECO:0000256" key="2">
    <source>
        <dbReference type="ARBA" id="ARBA00022768"/>
    </source>
</evidence>
<dbReference type="SMART" id="SM00888">
    <property type="entry name" value="EF1_GNE"/>
    <property type="match status" value="1"/>
</dbReference>
<dbReference type="InterPro" id="IPR049720">
    <property type="entry name" value="EF1B_bsu/dsu"/>
</dbReference>
<dbReference type="EMBL" id="JBDODL010000050">
    <property type="protein sequence ID" value="MES1918379.1"/>
    <property type="molecule type" value="Genomic_DNA"/>
</dbReference>
<dbReference type="Gene3D" id="3.30.70.60">
    <property type="match status" value="1"/>
</dbReference>